<gene>
    <name evidence="1" type="ORF">PTE30175_01607</name>
</gene>
<dbReference type="SUPFAM" id="SSF52833">
    <property type="entry name" value="Thioredoxin-like"/>
    <property type="match status" value="1"/>
</dbReference>
<evidence type="ECO:0000313" key="1">
    <source>
        <dbReference type="EMBL" id="VVD92068.1"/>
    </source>
</evidence>
<dbReference type="AlphaFoldDB" id="A0A5E4TZ94"/>
<evidence type="ECO:0000313" key="2">
    <source>
        <dbReference type="Proteomes" id="UP000414233"/>
    </source>
</evidence>
<dbReference type="InterPro" id="IPR008554">
    <property type="entry name" value="Glutaredoxin-like"/>
</dbReference>
<accession>A0A5E4TZ94</accession>
<dbReference type="Gene3D" id="3.40.30.10">
    <property type="entry name" value="Glutaredoxin"/>
    <property type="match status" value="1"/>
</dbReference>
<keyword evidence="2" id="KW-1185">Reference proteome</keyword>
<dbReference type="RefSeq" id="WP_150696541.1">
    <property type="nucleotide sequence ID" value="NZ_CABPRZ010000005.1"/>
</dbReference>
<dbReference type="Pfam" id="PF05768">
    <property type="entry name" value="Glrx-like"/>
    <property type="match status" value="1"/>
</dbReference>
<name>A0A5E4TZ94_9BURK</name>
<reference evidence="1 2" key="1">
    <citation type="submission" date="2019-08" db="EMBL/GenBank/DDBJ databases">
        <authorList>
            <person name="Peeters C."/>
        </authorList>
    </citation>
    <scope>NUCLEOTIDE SEQUENCE [LARGE SCALE GENOMIC DNA]</scope>
    <source>
        <strain evidence="1 2">LMG 30175</strain>
    </source>
</reference>
<protein>
    <submittedName>
        <fullName evidence="1">Glutaredoxin</fullName>
    </submittedName>
</protein>
<proteinExistence type="predicted"/>
<sequence>MSAPALTLYGRKWCHLCDDMLAALEALRPAYDFSVTVIDVDSDPALEARFDEIVPVLMLGAMELCRYRFDDAGVRAALDGGENDGSIRPDA</sequence>
<dbReference type="Proteomes" id="UP000414233">
    <property type="component" value="Unassembled WGS sequence"/>
</dbReference>
<dbReference type="InterPro" id="IPR036249">
    <property type="entry name" value="Thioredoxin-like_sf"/>
</dbReference>
<organism evidence="1 2">
    <name type="scientific">Pandoraea terrae</name>
    <dbReference type="NCBI Taxonomy" id="1537710"/>
    <lineage>
        <taxon>Bacteria</taxon>
        <taxon>Pseudomonadati</taxon>
        <taxon>Pseudomonadota</taxon>
        <taxon>Betaproteobacteria</taxon>
        <taxon>Burkholderiales</taxon>
        <taxon>Burkholderiaceae</taxon>
        <taxon>Pandoraea</taxon>
    </lineage>
</organism>
<dbReference type="OrthoDB" id="8779161at2"/>
<dbReference type="EMBL" id="CABPRZ010000005">
    <property type="protein sequence ID" value="VVD92068.1"/>
    <property type="molecule type" value="Genomic_DNA"/>
</dbReference>